<evidence type="ECO:0000313" key="1">
    <source>
        <dbReference type="EMBL" id="NEK19867.1"/>
    </source>
</evidence>
<proteinExistence type="predicted"/>
<accession>A0A7K3VTC0</accession>
<dbReference type="SUPFAM" id="SSF52980">
    <property type="entry name" value="Restriction endonuclease-like"/>
    <property type="match status" value="1"/>
</dbReference>
<reference evidence="1 2" key="1">
    <citation type="submission" date="2019-12" db="EMBL/GenBank/DDBJ databases">
        <title>Rhizobium genotypes associated with high levels of biological nitrogen fixation by grain legumes in a temperate-maritime cropping system.</title>
        <authorList>
            <person name="Maluk M."/>
            <person name="Francesc Ferrando Molina F."/>
            <person name="Lopez Del Egido L."/>
            <person name="Lafos M."/>
            <person name="Langarica-Fuentes A."/>
            <person name="Gebre Yohannes G."/>
            <person name="Young M.W."/>
            <person name="Martin P."/>
            <person name="Gantlett R."/>
            <person name="Kenicer G."/>
            <person name="Hawes C."/>
            <person name="Begg G.S."/>
            <person name="Quilliam R.S."/>
            <person name="Squire G.R."/>
            <person name="Poole P.S."/>
            <person name="Young P.W."/>
            <person name="Iannetta P.M."/>
            <person name="James E.K."/>
        </authorList>
    </citation>
    <scope>NUCLEOTIDE SEQUENCE [LARGE SCALE GENOMIC DNA]</scope>
    <source>
        <strain evidence="1 2">JHI54</strain>
    </source>
</reference>
<dbReference type="EMBL" id="WUFV01000034">
    <property type="protein sequence ID" value="NEK19867.1"/>
    <property type="molecule type" value="Genomic_DNA"/>
</dbReference>
<comment type="caution">
    <text evidence="1">The sequence shown here is derived from an EMBL/GenBank/DDBJ whole genome shotgun (WGS) entry which is preliminary data.</text>
</comment>
<dbReference type="RefSeq" id="WP_164049977.1">
    <property type="nucleotide sequence ID" value="NZ_WUFV01000034.1"/>
</dbReference>
<organism evidence="1 2">
    <name type="scientific">Rhizobium leguminosarum</name>
    <dbReference type="NCBI Taxonomy" id="384"/>
    <lineage>
        <taxon>Bacteria</taxon>
        <taxon>Pseudomonadati</taxon>
        <taxon>Pseudomonadota</taxon>
        <taxon>Alphaproteobacteria</taxon>
        <taxon>Hyphomicrobiales</taxon>
        <taxon>Rhizobiaceae</taxon>
        <taxon>Rhizobium/Agrobacterium group</taxon>
        <taxon>Rhizobium</taxon>
    </lineage>
</organism>
<gene>
    <name evidence="1" type="ORF">GR257_34455</name>
</gene>
<name>A0A7K3VTC0_RHILE</name>
<dbReference type="InterPro" id="IPR011335">
    <property type="entry name" value="Restrct_endonuc-II-like"/>
</dbReference>
<evidence type="ECO:0000313" key="2">
    <source>
        <dbReference type="Proteomes" id="UP000471705"/>
    </source>
</evidence>
<protein>
    <submittedName>
        <fullName evidence="1">Uncharacterized protein</fullName>
    </submittedName>
</protein>
<dbReference type="InterPro" id="IPR012296">
    <property type="entry name" value="Nuclease_put_TT1808"/>
</dbReference>
<dbReference type="Gene3D" id="3.90.1570.10">
    <property type="entry name" value="tt1808, chain A"/>
    <property type="match status" value="1"/>
</dbReference>
<sequence length="189" mass="21390">MAIASRDSWDRPNACFHRLDDRTADVDYQFFLGRDMADSYRCSALRVPVVFEFGGDGEVTPDEFLAWEAGQPNRYEFIDGGPVQLEPSTQARSLLIVDIVSLLRPAVRGTTLRVLSNFRIRYADEVRYPAVVIDSGPYIPDATEPSQPYAIIDVDRDRDWATLHDVRYLSLKTGDDPEQVLTFLAARTN</sequence>
<dbReference type="Proteomes" id="UP000471705">
    <property type="component" value="Unassembled WGS sequence"/>
</dbReference>
<dbReference type="AlphaFoldDB" id="A0A7K3VTC0"/>